<dbReference type="AlphaFoldDB" id="A0AAW5N4M7"/>
<evidence type="ECO:0000313" key="2">
    <source>
        <dbReference type="Proteomes" id="UP001204579"/>
    </source>
</evidence>
<dbReference type="RefSeq" id="WP_235300545.1">
    <property type="nucleotide sequence ID" value="NZ_JADYTI010000004.1"/>
</dbReference>
<proteinExistence type="predicted"/>
<organism evidence="1 2">
    <name type="scientific">Phocaeicola barnesiae</name>
    <dbReference type="NCBI Taxonomy" id="376804"/>
    <lineage>
        <taxon>Bacteria</taxon>
        <taxon>Pseudomonadati</taxon>
        <taxon>Bacteroidota</taxon>
        <taxon>Bacteroidia</taxon>
        <taxon>Bacteroidales</taxon>
        <taxon>Bacteroidaceae</taxon>
        <taxon>Phocaeicola</taxon>
    </lineage>
</organism>
<dbReference type="Proteomes" id="UP001204579">
    <property type="component" value="Unassembled WGS sequence"/>
</dbReference>
<evidence type="ECO:0000313" key="1">
    <source>
        <dbReference type="EMBL" id="MCR8872633.1"/>
    </source>
</evidence>
<gene>
    <name evidence="1" type="ORF">NW209_01125</name>
</gene>
<sequence>MANILLPLQIVDGKLKTTDKIVKSIDDFLSLLITTSQNDSVSARKFGFVFNNLRFEIFNENEGVVYDSSLEEDAGEELGPDIYEKKISGSSKNLNTFAAELKEAIIKYEKRLQDVSVSISYIREERLLYVVVKGVLSSTKERYRYLTTIKIWN</sequence>
<comment type="caution">
    <text evidence="1">The sequence shown here is derived from an EMBL/GenBank/DDBJ whole genome shotgun (WGS) entry which is preliminary data.</text>
</comment>
<accession>A0AAW5N4M7</accession>
<protein>
    <submittedName>
        <fullName evidence="1">GPW/gp25 family protein</fullName>
    </submittedName>
</protein>
<keyword evidence="2" id="KW-1185">Reference proteome</keyword>
<dbReference type="SUPFAM" id="SSF160719">
    <property type="entry name" value="gpW/gp25-like"/>
    <property type="match status" value="1"/>
</dbReference>
<reference evidence="1 2" key="1">
    <citation type="submission" date="2022-08" db="EMBL/GenBank/DDBJ databases">
        <authorList>
            <person name="Zeman M."/>
            <person name="Kubasova T."/>
        </authorList>
    </citation>
    <scope>NUCLEOTIDE SEQUENCE [LARGE SCALE GENOMIC DNA]</scope>
    <source>
        <strain evidence="1 2">ET62</strain>
    </source>
</reference>
<dbReference type="EMBL" id="JANRHJ010000001">
    <property type="protein sequence ID" value="MCR8872633.1"/>
    <property type="molecule type" value="Genomic_DNA"/>
</dbReference>
<name>A0AAW5N4M7_9BACT</name>